<keyword evidence="1" id="KW-0732">Signal</keyword>
<dbReference type="SUPFAM" id="SSF56935">
    <property type="entry name" value="Porins"/>
    <property type="match status" value="1"/>
</dbReference>
<evidence type="ECO:0000256" key="1">
    <source>
        <dbReference type="SAM" id="SignalP"/>
    </source>
</evidence>
<name>A0A2G6KNB1_9BACT</name>
<dbReference type="Proteomes" id="UP000230821">
    <property type="component" value="Unassembled WGS sequence"/>
</dbReference>
<comment type="caution">
    <text evidence="2">The sequence shown here is derived from an EMBL/GenBank/DDBJ whole genome shotgun (WGS) entry which is preliminary data.</text>
</comment>
<gene>
    <name evidence="2" type="ORF">CSA56_00125</name>
</gene>
<accession>A0A2G6KNB1</accession>
<proteinExistence type="predicted"/>
<feature type="chain" id="PRO_5013687470" description="Outer membrane protein beta-barrel domain-containing protein" evidence="1">
    <location>
        <begin position="27"/>
        <end position="402"/>
    </location>
</feature>
<reference evidence="2 3" key="1">
    <citation type="submission" date="2017-10" db="EMBL/GenBank/DDBJ databases">
        <title>Novel microbial diversity and functional potential in the marine mammal oral microbiome.</title>
        <authorList>
            <person name="Dudek N.K."/>
            <person name="Sun C.L."/>
            <person name="Burstein D."/>
            <person name="Kantor R.S."/>
            <person name="Aliaga Goltsman D.S."/>
            <person name="Bik E.M."/>
            <person name="Thomas B.C."/>
            <person name="Banfield J.F."/>
            <person name="Relman D.A."/>
        </authorList>
    </citation>
    <scope>NUCLEOTIDE SEQUENCE [LARGE SCALE GENOMIC DNA]</scope>
    <source>
        <strain evidence="2">DOLJORAL78_47_16</strain>
    </source>
</reference>
<sequence length="402" mass="46473">MNNFKKPGKFSLCIAIALMCASCVWAEDDGISHEIAGDVSWISYDWLSSHYENAGETFPQRQNRLRADYQQIHGAYSFFFTPIPEDEHLPFILRRFYAHPTTLRFRFAVEPEHEETYTDSDPDRNFQAVTHEQHHSRSAGADLELYIFSNTALLFSVHSAKTEQETHSSSSLSTTGRGENDEIQRSYGFGISRYLSEHFRTSIHYAFTDGEYFGITSSWNKHTPLSISETIRDSDSNGGELTIDGTYIIRQRWGIRGSYHHTHSTEESTIHYLTSESLLGYQNLTSRLLRDNDSRKHELEMSVDFYWKPNVTLCLGWALADYALETRYGTSQAVDYDWGRWTVRSGLIYTIHRHLGLQLDYTFAQQDGSVETWFPDSQSEQRSTFEVEADWQIFRLGISGRF</sequence>
<feature type="signal peptide" evidence="1">
    <location>
        <begin position="1"/>
        <end position="26"/>
    </location>
</feature>
<organism evidence="2 3">
    <name type="scientific">candidate division KSB3 bacterium</name>
    <dbReference type="NCBI Taxonomy" id="2044937"/>
    <lineage>
        <taxon>Bacteria</taxon>
        <taxon>candidate division KSB3</taxon>
    </lineage>
</organism>
<dbReference type="AlphaFoldDB" id="A0A2G6KNB1"/>
<evidence type="ECO:0000313" key="3">
    <source>
        <dbReference type="Proteomes" id="UP000230821"/>
    </source>
</evidence>
<protein>
    <recommendedName>
        <fullName evidence="4">Outer membrane protein beta-barrel domain-containing protein</fullName>
    </recommendedName>
</protein>
<evidence type="ECO:0000313" key="2">
    <source>
        <dbReference type="EMBL" id="PIE36542.1"/>
    </source>
</evidence>
<dbReference type="EMBL" id="PDSK01000005">
    <property type="protein sequence ID" value="PIE36542.1"/>
    <property type="molecule type" value="Genomic_DNA"/>
</dbReference>
<evidence type="ECO:0008006" key="4">
    <source>
        <dbReference type="Google" id="ProtNLM"/>
    </source>
</evidence>